<dbReference type="EMBL" id="RXNV01000002">
    <property type="protein sequence ID" value="RTR33529.1"/>
    <property type="molecule type" value="Genomic_DNA"/>
</dbReference>
<evidence type="ECO:0000313" key="1">
    <source>
        <dbReference type="EMBL" id="RTR33529.1"/>
    </source>
</evidence>
<reference evidence="1 2" key="1">
    <citation type="submission" date="2018-12" db="EMBL/GenBank/DDBJ databases">
        <authorList>
            <person name="Yu L."/>
        </authorList>
    </citation>
    <scope>NUCLEOTIDE SEQUENCE [LARGE SCALE GENOMIC DNA]</scope>
    <source>
        <strain evidence="1 2">HAW-EB5</strain>
    </source>
</reference>
<dbReference type="RefSeq" id="WP_126505083.1">
    <property type="nucleotide sequence ID" value="NZ_RXNV01000002.1"/>
</dbReference>
<organism evidence="1 2">
    <name type="scientific">Shewanella atlantica</name>
    <dbReference type="NCBI Taxonomy" id="271099"/>
    <lineage>
        <taxon>Bacteria</taxon>
        <taxon>Pseudomonadati</taxon>
        <taxon>Pseudomonadota</taxon>
        <taxon>Gammaproteobacteria</taxon>
        <taxon>Alteromonadales</taxon>
        <taxon>Shewanellaceae</taxon>
        <taxon>Shewanella</taxon>
    </lineage>
</organism>
<sequence>MTKLKLPALPVQGLNKLSNGLVAVAVIYGLYVMQKAYSAGDRLANQATRPIGQAWSDVSAWAGGWQAVELTPLIIQPWYLDDNYQISDQAWEILNRDEGYQVLMAGLFNGRTLKPELRHLIGQPIEGV</sequence>
<evidence type="ECO:0000313" key="2">
    <source>
        <dbReference type="Proteomes" id="UP000282060"/>
    </source>
</evidence>
<keyword evidence="2" id="KW-1185">Reference proteome</keyword>
<comment type="caution">
    <text evidence="1">The sequence shown here is derived from an EMBL/GenBank/DDBJ whole genome shotgun (WGS) entry which is preliminary data.</text>
</comment>
<proteinExistence type="predicted"/>
<accession>A0A3S0K1D4</accession>
<dbReference type="Proteomes" id="UP000282060">
    <property type="component" value="Unassembled WGS sequence"/>
</dbReference>
<dbReference type="OrthoDB" id="6264533at2"/>
<name>A0A3S0K1D4_9GAMM</name>
<dbReference type="AlphaFoldDB" id="A0A3S0K1D4"/>
<gene>
    <name evidence="1" type="ORF">EKG39_07340</name>
</gene>
<protein>
    <submittedName>
        <fullName evidence="1">Uncharacterized protein</fullName>
    </submittedName>
</protein>